<evidence type="ECO:0000256" key="2">
    <source>
        <dbReference type="PIRSR" id="PIRSR006232-1"/>
    </source>
</evidence>
<evidence type="ECO:0000259" key="5">
    <source>
        <dbReference type="Pfam" id="PF17954"/>
    </source>
</evidence>
<feature type="binding site" evidence="2">
    <location>
        <position position="57"/>
    </location>
    <ligand>
        <name>Fe cation</name>
        <dbReference type="ChEBI" id="CHEBI:24875"/>
    </ligand>
</feature>
<evidence type="ECO:0000256" key="3">
    <source>
        <dbReference type="RuleBase" id="RU003457"/>
    </source>
</evidence>
<dbReference type="RefSeq" id="WP_123211189.1">
    <property type="nucleotide sequence ID" value="NZ_RJVO01000002.1"/>
</dbReference>
<feature type="binding site" evidence="2">
    <location>
        <position position="59"/>
    </location>
    <ligand>
        <name>Fe cation</name>
        <dbReference type="ChEBI" id="CHEBI:24875"/>
    </ligand>
</feature>
<reference evidence="6 7" key="1">
    <citation type="submission" date="2018-10" db="EMBL/GenBank/DDBJ databases">
        <authorList>
            <person name="Chen W.-M."/>
        </authorList>
    </citation>
    <scope>NUCLEOTIDE SEQUENCE [LARGE SCALE GENOMIC DNA]</scope>
    <source>
        <strain evidence="6 7">THS-13</strain>
    </source>
</reference>
<protein>
    <submittedName>
        <fullName evidence="6">Pirin family protein</fullName>
    </submittedName>
</protein>
<feature type="binding site" evidence="2">
    <location>
        <position position="103"/>
    </location>
    <ligand>
        <name>Fe cation</name>
        <dbReference type="ChEBI" id="CHEBI:24875"/>
    </ligand>
</feature>
<dbReference type="InterPro" id="IPR041602">
    <property type="entry name" value="Quercetinase_C"/>
</dbReference>
<dbReference type="Gene3D" id="2.60.120.10">
    <property type="entry name" value="Jelly Rolls"/>
    <property type="match status" value="2"/>
</dbReference>
<evidence type="ECO:0000313" key="6">
    <source>
        <dbReference type="EMBL" id="ROH92146.1"/>
    </source>
</evidence>
<organism evidence="6 7">
    <name type="scientific">Stagnimonas aquatica</name>
    <dbReference type="NCBI Taxonomy" id="2689987"/>
    <lineage>
        <taxon>Bacteria</taxon>
        <taxon>Pseudomonadati</taxon>
        <taxon>Pseudomonadota</taxon>
        <taxon>Gammaproteobacteria</taxon>
        <taxon>Nevskiales</taxon>
        <taxon>Nevskiaceae</taxon>
        <taxon>Stagnimonas</taxon>
    </lineage>
</organism>
<dbReference type="GO" id="GO:0046872">
    <property type="term" value="F:metal ion binding"/>
    <property type="evidence" value="ECO:0007669"/>
    <property type="project" value="UniProtKB-KW"/>
</dbReference>
<accession>A0A3N0VHA5</accession>
<evidence type="ECO:0000313" key="7">
    <source>
        <dbReference type="Proteomes" id="UP000282106"/>
    </source>
</evidence>
<comment type="similarity">
    <text evidence="1 3">Belongs to the pirin family.</text>
</comment>
<dbReference type="SUPFAM" id="SSF51182">
    <property type="entry name" value="RmlC-like cupins"/>
    <property type="match status" value="1"/>
</dbReference>
<evidence type="ECO:0000259" key="4">
    <source>
        <dbReference type="Pfam" id="PF02678"/>
    </source>
</evidence>
<dbReference type="InterPro" id="IPR011051">
    <property type="entry name" value="RmlC_Cupin_sf"/>
</dbReference>
<dbReference type="Pfam" id="PF17954">
    <property type="entry name" value="Pirin_C_2"/>
    <property type="match status" value="1"/>
</dbReference>
<dbReference type="FunCoup" id="A0A3N0VHA5">
    <property type="interactions" value="87"/>
</dbReference>
<gene>
    <name evidence="6" type="ORF">ED208_07205</name>
</gene>
<dbReference type="PANTHER" id="PTHR43212">
    <property type="entry name" value="QUERCETIN 2,3-DIOXYGENASE"/>
    <property type="match status" value="1"/>
</dbReference>
<dbReference type="InterPro" id="IPR014710">
    <property type="entry name" value="RmlC-like_jellyroll"/>
</dbReference>
<dbReference type="Proteomes" id="UP000282106">
    <property type="component" value="Unassembled WGS sequence"/>
</dbReference>
<feature type="domain" description="Pirin N-terminal" evidence="4">
    <location>
        <begin position="11"/>
        <end position="119"/>
    </location>
</feature>
<sequence>MIQLRRSADRGHAEHGWLEARHSFSFSEYYDRRWMGYSNLRVINEDRVAPGTGFATHGHRDMEIITYPLSGTVRHQDSTGGSGLIRHGELQVMHAGSGIRHSEMNGSYSEPLHLLQIWIEPNEVGVKPGYEQSALDAETLSQGFVRAVAPANETGAEAAPFHIHADAGLSLAWPKAGSAIEQPLRTGRRHYLHLARGEVRLGEQTLSSGDAALIEGESVLALVAETDSELLLFDLP</sequence>
<name>A0A3N0VHA5_9GAMM</name>
<keyword evidence="7" id="KW-1185">Reference proteome</keyword>
<dbReference type="InParanoid" id="A0A3N0VHA5"/>
<dbReference type="InterPro" id="IPR003829">
    <property type="entry name" value="Pirin_N_dom"/>
</dbReference>
<dbReference type="InterPro" id="IPR012093">
    <property type="entry name" value="Pirin"/>
</dbReference>
<evidence type="ECO:0000256" key="1">
    <source>
        <dbReference type="ARBA" id="ARBA00008416"/>
    </source>
</evidence>
<feature type="domain" description="Quercetin 2,3-dioxygenase C-terminal cupin" evidence="5">
    <location>
        <begin position="158"/>
        <end position="235"/>
    </location>
</feature>
<keyword evidence="2" id="KW-0479">Metal-binding</keyword>
<comment type="cofactor">
    <cofactor evidence="2">
        <name>Fe cation</name>
        <dbReference type="ChEBI" id="CHEBI:24875"/>
    </cofactor>
    <text evidence="2">Binds 1 Fe cation per subunit.</text>
</comment>
<dbReference type="Pfam" id="PF02678">
    <property type="entry name" value="Pirin"/>
    <property type="match status" value="1"/>
</dbReference>
<keyword evidence="2" id="KW-0408">Iron</keyword>
<dbReference type="AlphaFoldDB" id="A0A3N0VHA5"/>
<dbReference type="PANTHER" id="PTHR43212:SF3">
    <property type="entry name" value="QUERCETIN 2,3-DIOXYGENASE"/>
    <property type="match status" value="1"/>
</dbReference>
<comment type="caution">
    <text evidence="6">The sequence shown here is derived from an EMBL/GenBank/DDBJ whole genome shotgun (WGS) entry which is preliminary data.</text>
</comment>
<feature type="binding site" evidence="2">
    <location>
        <position position="101"/>
    </location>
    <ligand>
        <name>Fe cation</name>
        <dbReference type="ChEBI" id="CHEBI:24875"/>
    </ligand>
</feature>
<dbReference type="PIRSF" id="PIRSF006232">
    <property type="entry name" value="Pirin"/>
    <property type="match status" value="1"/>
</dbReference>
<proteinExistence type="inferred from homology"/>
<dbReference type="CDD" id="cd02910">
    <property type="entry name" value="cupin_Yhhw_N"/>
    <property type="match status" value="1"/>
</dbReference>
<dbReference type="EMBL" id="RJVO01000002">
    <property type="protein sequence ID" value="ROH92146.1"/>
    <property type="molecule type" value="Genomic_DNA"/>
</dbReference>